<proteinExistence type="predicted"/>
<dbReference type="EnsemblPlants" id="AET5Gv21072900.1">
    <property type="protein sequence ID" value="AET5Gv21072900.1"/>
    <property type="gene ID" value="AET5Gv21072900"/>
</dbReference>
<reference evidence="2" key="1">
    <citation type="journal article" date="2014" name="Science">
        <title>Ancient hybridizations among the ancestral genomes of bread wheat.</title>
        <authorList>
            <consortium name="International Wheat Genome Sequencing Consortium,"/>
            <person name="Marcussen T."/>
            <person name="Sandve S.R."/>
            <person name="Heier L."/>
            <person name="Spannagl M."/>
            <person name="Pfeifer M."/>
            <person name="Jakobsen K.S."/>
            <person name="Wulff B.B."/>
            <person name="Steuernagel B."/>
            <person name="Mayer K.F."/>
            <person name="Olsen O.A."/>
        </authorList>
    </citation>
    <scope>NUCLEOTIDE SEQUENCE [LARGE SCALE GENOMIC DNA]</scope>
    <source>
        <strain evidence="2">cv. AL8/78</strain>
    </source>
</reference>
<name>A0A453M704_AEGTS</name>
<reference evidence="2" key="2">
    <citation type="journal article" date="2017" name="Nat. Plants">
        <title>The Aegilops tauschii genome reveals multiple impacts of transposons.</title>
        <authorList>
            <person name="Zhao G."/>
            <person name="Zou C."/>
            <person name="Li K."/>
            <person name="Wang K."/>
            <person name="Li T."/>
            <person name="Gao L."/>
            <person name="Zhang X."/>
            <person name="Wang H."/>
            <person name="Yang Z."/>
            <person name="Liu X."/>
            <person name="Jiang W."/>
            <person name="Mao L."/>
            <person name="Kong X."/>
            <person name="Jiao Y."/>
            <person name="Jia J."/>
        </authorList>
    </citation>
    <scope>NUCLEOTIDE SEQUENCE [LARGE SCALE GENOMIC DNA]</scope>
    <source>
        <strain evidence="2">cv. AL8/78</strain>
    </source>
</reference>
<evidence type="ECO:0000313" key="2">
    <source>
        <dbReference type="Proteomes" id="UP000015105"/>
    </source>
</evidence>
<reference evidence="1" key="5">
    <citation type="journal article" date="2021" name="G3 (Bethesda)">
        <title>Aegilops tauschii genome assembly Aet v5.0 features greater sequence contiguity and improved annotation.</title>
        <authorList>
            <person name="Wang L."/>
            <person name="Zhu T."/>
            <person name="Rodriguez J.C."/>
            <person name="Deal K.R."/>
            <person name="Dubcovsky J."/>
            <person name="McGuire P.E."/>
            <person name="Lux T."/>
            <person name="Spannagl M."/>
            <person name="Mayer K.F.X."/>
            <person name="Baldrich P."/>
            <person name="Meyers B.C."/>
            <person name="Huo N."/>
            <person name="Gu Y.Q."/>
            <person name="Zhou H."/>
            <person name="Devos K.M."/>
            <person name="Bennetzen J.L."/>
            <person name="Unver T."/>
            <person name="Budak H."/>
            <person name="Gulick P.J."/>
            <person name="Galiba G."/>
            <person name="Kalapos B."/>
            <person name="Nelson D.R."/>
            <person name="Li P."/>
            <person name="You F.M."/>
            <person name="Luo M.C."/>
            <person name="Dvorak J."/>
        </authorList>
    </citation>
    <scope>NUCLEOTIDE SEQUENCE [LARGE SCALE GENOMIC DNA]</scope>
    <source>
        <strain evidence="1">cv. AL8/78</strain>
    </source>
</reference>
<dbReference type="Proteomes" id="UP000015105">
    <property type="component" value="Chromosome 5D"/>
</dbReference>
<dbReference type="Gramene" id="AET5Gv21072900.1">
    <property type="protein sequence ID" value="AET5Gv21072900.1"/>
    <property type="gene ID" value="AET5Gv21072900"/>
</dbReference>
<sequence length="164" mass="17964">EAAMRQQPFASADGSGTVELVRACGTAILDDYVAHNIADHLVRDVNDLLVHVALRDYPTEQRTQKAIDDNCRSFGWVAEVDPACFAAPDLSTVHAVLCVGHHREVPRELRIRYADGCTSVVPVNVLAVWDWPAVFRDHGRYVRFFQPDGAVARAGSGLQALSLA</sequence>
<reference evidence="1" key="3">
    <citation type="journal article" date="2017" name="Nature">
        <title>Genome sequence of the progenitor of the wheat D genome Aegilops tauschii.</title>
        <authorList>
            <person name="Luo M.C."/>
            <person name="Gu Y.Q."/>
            <person name="Puiu D."/>
            <person name="Wang H."/>
            <person name="Twardziok S.O."/>
            <person name="Deal K.R."/>
            <person name="Huo N."/>
            <person name="Zhu T."/>
            <person name="Wang L."/>
            <person name="Wang Y."/>
            <person name="McGuire P.E."/>
            <person name="Liu S."/>
            <person name="Long H."/>
            <person name="Ramasamy R.K."/>
            <person name="Rodriguez J.C."/>
            <person name="Van S.L."/>
            <person name="Yuan L."/>
            <person name="Wang Z."/>
            <person name="Xia Z."/>
            <person name="Xiao L."/>
            <person name="Anderson O.D."/>
            <person name="Ouyang S."/>
            <person name="Liang Y."/>
            <person name="Zimin A.V."/>
            <person name="Pertea G."/>
            <person name="Qi P."/>
            <person name="Bennetzen J.L."/>
            <person name="Dai X."/>
            <person name="Dawson M.W."/>
            <person name="Muller H.G."/>
            <person name="Kugler K."/>
            <person name="Rivarola-Duarte L."/>
            <person name="Spannagl M."/>
            <person name="Mayer K.F.X."/>
            <person name="Lu F.H."/>
            <person name="Bevan M.W."/>
            <person name="Leroy P."/>
            <person name="Li P."/>
            <person name="You F.M."/>
            <person name="Sun Q."/>
            <person name="Liu Z."/>
            <person name="Lyons E."/>
            <person name="Wicker T."/>
            <person name="Salzberg S.L."/>
            <person name="Devos K.M."/>
            <person name="Dvorak J."/>
        </authorList>
    </citation>
    <scope>NUCLEOTIDE SEQUENCE [LARGE SCALE GENOMIC DNA]</scope>
    <source>
        <strain evidence="1">cv. AL8/78</strain>
    </source>
</reference>
<protein>
    <submittedName>
        <fullName evidence="1">Uncharacterized protein</fullName>
    </submittedName>
</protein>
<dbReference type="PANTHER" id="PTHR34303:SF6">
    <property type="entry name" value="OS01G0890400 PROTEIN"/>
    <property type="match status" value="1"/>
</dbReference>
<dbReference type="AlphaFoldDB" id="A0A453M704"/>
<reference evidence="1" key="4">
    <citation type="submission" date="2019-03" db="UniProtKB">
        <authorList>
            <consortium name="EnsemblPlants"/>
        </authorList>
    </citation>
    <scope>IDENTIFICATION</scope>
</reference>
<evidence type="ECO:0000313" key="1">
    <source>
        <dbReference type="EnsemblPlants" id="AET5Gv21072900.1"/>
    </source>
</evidence>
<organism evidence="1 2">
    <name type="scientific">Aegilops tauschii subsp. strangulata</name>
    <name type="common">Goatgrass</name>
    <dbReference type="NCBI Taxonomy" id="200361"/>
    <lineage>
        <taxon>Eukaryota</taxon>
        <taxon>Viridiplantae</taxon>
        <taxon>Streptophyta</taxon>
        <taxon>Embryophyta</taxon>
        <taxon>Tracheophyta</taxon>
        <taxon>Spermatophyta</taxon>
        <taxon>Magnoliopsida</taxon>
        <taxon>Liliopsida</taxon>
        <taxon>Poales</taxon>
        <taxon>Poaceae</taxon>
        <taxon>BOP clade</taxon>
        <taxon>Pooideae</taxon>
        <taxon>Triticodae</taxon>
        <taxon>Triticeae</taxon>
        <taxon>Triticinae</taxon>
        <taxon>Aegilops</taxon>
    </lineage>
</organism>
<accession>A0A453M704</accession>
<keyword evidence="2" id="KW-1185">Reference proteome</keyword>
<dbReference type="PANTHER" id="PTHR34303">
    <property type="entry name" value="OS01G0890400 PROTEIN-RELATED"/>
    <property type="match status" value="1"/>
</dbReference>